<name>A0A545US94_9HYPO</name>
<dbReference type="Proteomes" id="UP000315783">
    <property type="component" value="Unassembled WGS sequence"/>
</dbReference>
<accession>A0A545US94</accession>
<proteinExistence type="predicted"/>
<comment type="caution">
    <text evidence="1">The sequence shown here is derived from an EMBL/GenBank/DDBJ whole genome shotgun (WGS) entry which is preliminary data.</text>
</comment>
<dbReference type="EMBL" id="SPUK01000015">
    <property type="protein sequence ID" value="TQV92321.1"/>
    <property type="molecule type" value="Genomic_DNA"/>
</dbReference>
<gene>
    <name evidence="1" type="ORF">IF1G_08839</name>
</gene>
<sequence>MQPLRADFLTIPTGPIRVFLLRVGLRHYVRECSRHPADPVASVVAPVLIDIRIPAYLCKISLGNVNYSKQAIHS</sequence>
<reference evidence="1 2" key="1">
    <citation type="journal article" date="2019" name="Appl. Microbiol. Biotechnol.">
        <title>Genome sequence of Isaria javanica and comparative genome analysis insights into family S53 peptidase evolution in fungal entomopathogens.</title>
        <authorList>
            <person name="Lin R."/>
            <person name="Zhang X."/>
            <person name="Xin B."/>
            <person name="Zou M."/>
            <person name="Gao Y."/>
            <person name="Qin F."/>
            <person name="Hu Q."/>
            <person name="Xie B."/>
            <person name="Cheng X."/>
        </authorList>
    </citation>
    <scope>NUCLEOTIDE SEQUENCE [LARGE SCALE GENOMIC DNA]</scope>
    <source>
        <strain evidence="1 2">IJ1G</strain>
    </source>
</reference>
<protein>
    <submittedName>
        <fullName evidence="1">Uncharacterized protein</fullName>
    </submittedName>
</protein>
<keyword evidence="2" id="KW-1185">Reference proteome</keyword>
<organism evidence="1 2">
    <name type="scientific">Cordyceps javanica</name>
    <dbReference type="NCBI Taxonomy" id="43265"/>
    <lineage>
        <taxon>Eukaryota</taxon>
        <taxon>Fungi</taxon>
        <taxon>Dikarya</taxon>
        <taxon>Ascomycota</taxon>
        <taxon>Pezizomycotina</taxon>
        <taxon>Sordariomycetes</taxon>
        <taxon>Hypocreomycetidae</taxon>
        <taxon>Hypocreales</taxon>
        <taxon>Cordycipitaceae</taxon>
        <taxon>Cordyceps</taxon>
    </lineage>
</organism>
<evidence type="ECO:0000313" key="1">
    <source>
        <dbReference type="EMBL" id="TQV92321.1"/>
    </source>
</evidence>
<evidence type="ECO:0000313" key="2">
    <source>
        <dbReference type="Proteomes" id="UP000315783"/>
    </source>
</evidence>
<dbReference type="AlphaFoldDB" id="A0A545US94"/>